<name>A0A835XNG0_9CHLO</name>
<dbReference type="InterPro" id="IPR001229">
    <property type="entry name" value="Jacalin-like_lectin_dom"/>
</dbReference>
<dbReference type="Gene3D" id="2.100.10.30">
    <property type="entry name" value="Jacalin-like lectin domain"/>
    <property type="match status" value="1"/>
</dbReference>
<gene>
    <name evidence="3" type="ORF">HYH03_014224</name>
</gene>
<dbReference type="AlphaFoldDB" id="A0A835XNG0"/>
<keyword evidence="4" id="KW-1185">Reference proteome</keyword>
<dbReference type="EMBL" id="JAEHOE010000101">
    <property type="protein sequence ID" value="KAG2487111.1"/>
    <property type="molecule type" value="Genomic_DNA"/>
</dbReference>
<reference evidence="3" key="1">
    <citation type="journal article" date="2020" name="bioRxiv">
        <title>Comparative genomics of Chlamydomonas.</title>
        <authorList>
            <person name="Craig R.J."/>
            <person name="Hasan A.R."/>
            <person name="Ness R.W."/>
            <person name="Keightley P.D."/>
        </authorList>
    </citation>
    <scope>NUCLEOTIDE SEQUENCE</scope>
    <source>
        <strain evidence="3">CCAP 11/70</strain>
    </source>
</reference>
<feature type="region of interest" description="Disordered" evidence="1">
    <location>
        <begin position="1"/>
        <end position="24"/>
    </location>
</feature>
<evidence type="ECO:0000313" key="4">
    <source>
        <dbReference type="Proteomes" id="UP000612055"/>
    </source>
</evidence>
<organism evidence="3 4">
    <name type="scientific">Edaphochlamys debaryana</name>
    <dbReference type="NCBI Taxonomy" id="47281"/>
    <lineage>
        <taxon>Eukaryota</taxon>
        <taxon>Viridiplantae</taxon>
        <taxon>Chlorophyta</taxon>
        <taxon>core chlorophytes</taxon>
        <taxon>Chlorophyceae</taxon>
        <taxon>CS clade</taxon>
        <taxon>Chlamydomonadales</taxon>
        <taxon>Chlamydomonadales incertae sedis</taxon>
        <taxon>Edaphochlamys</taxon>
    </lineage>
</organism>
<sequence>MDSIQITYGTQPGPQHGGAGGGPNSPVILAADERILGVAVGWGYRSYYYNNDYVFGMQFTTSNGTTYTVGNYNGASYKPDATPCAPSATSAPYLQYITGLAGGDTTQSGNYLNQISFVWALADGSSWTTTVTP</sequence>
<dbReference type="SUPFAM" id="SSF51101">
    <property type="entry name" value="Mannose-binding lectins"/>
    <property type="match status" value="1"/>
</dbReference>
<evidence type="ECO:0000259" key="2">
    <source>
        <dbReference type="PROSITE" id="PS51752"/>
    </source>
</evidence>
<proteinExistence type="predicted"/>
<protein>
    <recommendedName>
        <fullName evidence="2">Jacalin-type lectin domain-containing protein</fullName>
    </recommendedName>
</protein>
<evidence type="ECO:0000256" key="1">
    <source>
        <dbReference type="SAM" id="MobiDB-lite"/>
    </source>
</evidence>
<dbReference type="PROSITE" id="PS51752">
    <property type="entry name" value="JACALIN_LECTIN"/>
    <property type="match status" value="1"/>
</dbReference>
<dbReference type="InterPro" id="IPR036404">
    <property type="entry name" value="Jacalin-like_lectin_dom_sf"/>
</dbReference>
<dbReference type="Pfam" id="PF01419">
    <property type="entry name" value="Jacalin"/>
    <property type="match status" value="1"/>
</dbReference>
<feature type="domain" description="Jacalin-type lectin" evidence="2">
    <location>
        <begin position="1"/>
        <end position="121"/>
    </location>
</feature>
<dbReference type="Proteomes" id="UP000612055">
    <property type="component" value="Unassembled WGS sequence"/>
</dbReference>
<comment type="caution">
    <text evidence="3">The sequence shown here is derived from an EMBL/GenBank/DDBJ whole genome shotgun (WGS) entry which is preliminary data.</text>
</comment>
<accession>A0A835XNG0</accession>
<evidence type="ECO:0000313" key="3">
    <source>
        <dbReference type="EMBL" id="KAG2487111.1"/>
    </source>
</evidence>